<accession>A0A1H9ZCH1</accession>
<protein>
    <submittedName>
        <fullName evidence="3">Uncharacterized protein</fullName>
    </submittedName>
</protein>
<dbReference type="EMBL" id="FOHN01000003">
    <property type="protein sequence ID" value="SES79320.1"/>
    <property type="molecule type" value="Genomic_DNA"/>
</dbReference>
<evidence type="ECO:0000313" key="4">
    <source>
        <dbReference type="Proteomes" id="UP000199800"/>
    </source>
</evidence>
<keyword evidence="2" id="KW-0812">Transmembrane</keyword>
<evidence type="ECO:0000313" key="3">
    <source>
        <dbReference type="EMBL" id="SES79320.1"/>
    </source>
</evidence>
<dbReference type="STRING" id="29364.SAMN04487772_103135"/>
<dbReference type="Proteomes" id="UP000199800">
    <property type="component" value="Unassembled WGS sequence"/>
</dbReference>
<dbReference type="OrthoDB" id="1778612at2"/>
<keyword evidence="4" id="KW-1185">Reference proteome</keyword>
<keyword evidence="1" id="KW-0175">Coiled coil</keyword>
<feature type="transmembrane region" description="Helical" evidence="2">
    <location>
        <begin position="40"/>
        <end position="61"/>
    </location>
</feature>
<evidence type="ECO:0000256" key="2">
    <source>
        <dbReference type="SAM" id="Phobius"/>
    </source>
</evidence>
<name>A0A1H9ZCH1_9FIRM</name>
<dbReference type="AlphaFoldDB" id="A0A1H9ZCH1"/>
<keyword evidence="2" id="KW-1133">Transmembrane helix</keyword>
<sequence>MLNEKKIRLMTRLSLFEEYEGKEEIKIDRYYKIDYIRYQILKSMLCVTLGYVLILLAVFVYQSEYILDNITSIAYKSVGVYILTGYLFLLLFYSFITGIVSCFRYERSRKKMKKYKKNLKTLKLLCEEESELK</sequence>
<feature type="transmembrane region" description="Helical" evidence="2">
    <location>
        <begin position="81"/>
        <end position="103"/>
    </location>
</feature>
<keyword evidence="2" id="KW-0472">Membrane</keyword>
<organism evidence="3 4">
    <name type="scientific">[Clostridium] polysaccharolyticum</name>
    <dbReference type="NCBI Taxonomy" id="29364"/>
    <lineage>
        <taxon>Bacteria</taxon>
        <taxon>Bacillati</taxon>
        <taxon>Bacillota</taxon>
        <taxon>Clostridia</taxon>
        <taxon>Lachnospirales</taxon>
        <taxon>Lachnospiraceae</taxon>
    </lineage>
</organism>
<evidence type="ECO:0000256" key="1">
    <source>
        <dbReference type="SAM" id="Coils"/>
    </source>
</evidence>
<dbReference type="RefSeq" id="WP_092476308.1">
    <property type="nucleotide sequence ID" value="NZ_FOHN01000003.1"/>
</dbReference>
<reference evidence="3 4" key="1">
    <citation type="submission" date="2016-10" db="EMBL/GenBank/DDBJ databases">
        <authorList>
            <person name="de Groot N.N."/>
        </authorList>
    </citation>
    <scope>NUCLEOTIDE SEQUENCE [LARGE SCALE GENOMIC DNA]</scope>
    <source>
        <strain evidence="3 4">DSM 1801</strain>
    </source>
</reference>
<feature type="coiled-coil region" evidence="1">
    <location>
        <begin position="105"/>
        <end position="132"/>
    </location>
</feature>
<proteinExistence type="predicted"/>
<gene>
    <name evidence="3" type="ORF">SAMN04487772_103135</name>
</gene>